<protein>
    <submittedName>
        <fullName evidence="3">HD domain-containing phosphohydrolase</fullName>
    </submittedName>
</protein>
<feature type="region of interest" description="Disordered" evidence="1">
    <location>
        <begin position="16"/>
        <end position="38"/>
    </location>
</feature>
<evidence type="ECO:0000313" key="3">
    <source>
        <dbReference type="EMBL" id="MDT7520714.1"/>
    </source>
</evidence>
<dbReference type="PANTHER" id="PTHR45228">
    <property type="entry name" value="CYCLIC DI-GMP PHOSPHODIESTERASE TM_0186-RELATED"/>
    <property type="match status" value="1"/>
</dbReference>
<dbReference type="RefSeq" id="WP_313876382.1">
    <property type="nucleotide sequence ID" value="NZ_JAVBIK010000003.1"/>
</dbReference>
<gene>
    <name evidence="3" type="ORF">RAE19_18890</name>
</gene>
<dbReference type="EMBL" id="JAVBIK010000003">
    <property type="protein sequence ID" value="MDT7520714.1"/>
    <property type="molecule type" value="Genomic_DNA"/>
</dbReference>
<dbReference type="Proteomes" id="UP001321700">
    <property type="component" value="Unassembled WGS sequence"/>
</dbReference>
<dbReference type="Pfam" id="PF13487">
    <property type="entry name" value="HD_5"/>
    <property type="match status" value="1"/>
</dbReference>
<dbReference type="PROSITE" id="PS51832">
    <property type="entry name" value="HD_GYP"/>
    <property type="match status" value="1"/>
</dbReference>
<keyword evidence="4" id="KW-1185">Reference proteome</keyword>
<dbReference type="Gene3D" id="1.10.3210.10">
    <property type="entry name" value="Hypothetical protein af1432"/>
    <property type="match status" value="1"/>
</dbReference>
<sequence length="458" mass="50699">MSDPFFASGASSINSTSQIHAKKDDYPNTGNQRDLKSSLPARNRSVYGGCITGQVGGSNAVSYKNIFGFKPSERGIYTAQICSRIMQNYLVSISNASNNYIANEPTSHWSESAEAIASIIQALLPSILLLIDPCFQKHQRLQQYVKTLANQLSGNEKYKESLSLCNVDFLSKLVPLYNVGIACISNDIINKTQPLTPNESSLLKTYPLLGLDLFEEVESCLGFNLGFFRLAKEIISSHRELWDGSGYPFGLSGEFIPITARILAVAEAYDIATFSCLRGQSLTHDSALDVLIERSGSMYDPEVIHAFIEVEDEIRYFSENPNSCSQGASKSFLSNEIIFKPELLLKDVKIKLDSLHVESLPYILAILSESSSAFSPISDVVLPLLADDVPITFGPTHRALVELYDLRHSSNYIETEEHLDKLDIFKACHNSRAANVALRFLSDLPAFMPTSALNQRLR</sequence>
<comment type="caution">
    <text evidence="3">The sequence shown here is derived from an EMBL/GenBank/DDBJ whole genome shotgun (WGS) entry which is preliminary data.</text>
</comment>
<evidence type="ECO:0000313" key="4">
    <source>
        <dbReference type="Proteomes" id="UP001321700"/>
    </source>
</evidence>
<proteinExistence type="predicted"/>
<dbReference type="InterPro" id="IPR037522">
    <property type="entry name" value="HD_GYP_dom"/>
</dbReference>
<dbReference type="PANTHER" id="PTHR45228:SF5">
    <property type="entry name" value="CYCLIC DI-GMP PHOSPHODIESTERASE VC_1348-RELATED"/>
    <property type="match status" value="1"/>
</dbReference>
<reference evidence="3 4" key="1">
    <citation type="submission" date="2023-08" db="EMBL/GenBank/DDBJ databases">
        <title>Rhodoferax potami sp. nov. and Rhodoferax mekongensis sp. nov., isolated from the Mekong River in Thailand.</title>
        <authorList>
            <person name="Kitikhun S."/>
            <person name="Charoenyingcharoen P."/>
            <person name="Siriarchawattana P."/>
            <person name="Likhitrattanapisal S."/>
            <person name="Nilsakha T."/>
            <person name="Chanpet A."/>
            <person name="Rattanawaree P."/>
            <person name="Ingsriswang S."/>
        </authorList>
    </citation>
    <scope>NUCLEOTIDE SEQUENCE [LARGE SCALE GENOMIC DNA]</scope>
    <source>
        <strain evidence="3 4">TBRC 17660</strain>
    </source>
</reference>
<dbReference type="CDD" id="cd00077">
    <property type="entry name" value="HDc"/>
    <property type="match status" value="1"/>
</dbReference>
<evidence type="ECO:0000256" key="1">
    <source>
        <dbReference type="SAM" id="MobiDB-lite"/>
    </source>
</evidence>
<feature type="domain" description="HD-GYP" evidence="2">
    <location>
        <begin position="112"/>
        <end position="323"/>
    </location>
</feature>
<name>A0ABU3KSH0_9BURK</name>
<dbReference type="InterPro" id="IPR052020">
    <property type="entry name" value="Cyclic_di-GMP/3'3'-cGAMP_PDE"/>
</dbReference>
<organism evidence="3 4">
    <name type="scientific">Rhodoferax potami</name>
    <dbReference type="NCBI Taxonomy" id="3068338"/>
    <lineage>
        <taxon>Bacteria</taxon>
        <taxon>Pseudomonadati</taxon>
        <taxon>Pseudomonadota</taxon>
        <taxon>Betaproteobacteria</taxon>
        <taxon>Burkholderiales</taxon>
        <taxon>Comamonadaceae</taxon>
        <taxon>Rhodoferax</taxon>
    </lineage>
</organism>
<dbReference type="SUPFAM" id="SSF109604">
    <property type="entry name" value="HD-domain/PDEase-like"/>
    <property type="match status" value="1"/>
</dbReference>
<dbReference type="InterPro" id="IPR003607">
    <property type="entry name" value="HD/PDEase_dom"/>
</dbReference>
<accession>A0ABU3KSH0</accession>
<evidence type="ECO:0000259" key="2">
    <source>
        <dbReference type="PROSITE" id="PS51832"/>
    </source>
</evidence>